<reference evidence="1 2" key="1">
    <citation type="journal article" date="2012" name="Appl. Environ. Microbiol.">
        <title>Genome Sequence of Thermotolerant Bacillus methanolicus: Features and Regulation Related to Methylotrophy and Production of L-Lysine and L-Glutamate from Methanol.</title>
        <authorList>
            <person name="Heggeset T.M."/>
            <person name="Krog A."/>
            <person name="Balzer S."/>
            <person name="Wentzel A."/>
            <person name="Ellingsen T.E."/>
            <person name="Brautaset T."/>
        </authorList>
    </citation>
    <scope>NUCLEOTIDE SEQUENCE [LARGE SCALE GENOMIC DNA]</scope>
    <source>
        <strain evidence="1 2">PB1</strain>
    </source>
</reference>
<gene>
    <name evidence="1" type="ORF">PB1_02650</name>
</gene>
<dbReference type="Proteomes" id="UP000010523">
    <property type="component" value="Unassembled WGS sequence"/>
</dbReference>
<organism evidence="1 2">
    <name type="scientific">Bacillus methanolicus PB1</name>
    <dbReference type="NCBI Taxonomy" id="997296"/>
    <lineage>
        <taxon>Bacteria</taxon>
        <taxon>Bacillati</taxon>
        <taxon>Bacillota</taxon>
        <taxon>Bacilli</taxon>
        <taxon>Bacillales</taxon>
        <taxon>Bacillaceae</taxon>
        <taxon>Bacillus</taxon>
    </lineage>
</organism>
<keyword evidence="2" id="KW-1185">Reference proteome</keyword>
<protein>
    <submittedName>
        <fullName evidence="1">Uncharacterized protein</fullName>
    </submittedName>
</protein>
<evidence type="ECO:0000313" key="2">
    <source>
        <dbReference type="Proteomes" id="UP000010523"/>
    </source>
</evidence>
<dbReference type="PATRIC" id="fig|997296.3.peg.590"/>
<comment type="caution">
    <text evidence="1">The sequence shown here is derived from an EMBL/GenBank/DDBJ whole genome shotgun (WGS) entry which is preliminary data.</text>
</comment>
<evidence type="ECO:0000313" key="1">
    <source>
        <dbReference type="EMBL" id="EIJ81803.1"/>
    </source>
</evidence>
<dbReference type="STRING" id="997296.PB1_02650"/>
<dbReference type="AlphaFoldDB" id="I3E5N2"/>
<name>I3E5N2_BACMT</name>
<accession>I3E5N2</accession>
<dbReference type="EMBL" id="AFEU01000001">
    <property type="protein sequence ID" value="EIJ81803.1"/>
    <property type="molecule type" value="Genomic_DNA"/>
</dbReference>
<sequence length="57" mass="6941">MFLGIISYEDAFKKLFPWTDIILDEEIYEPYDEDDILLTFSIEISLMRKSFRLFIKQ</sequence>
<proteinExistence type="predicted"/>